<sequence>MARQLSGPGLPVKIGPFWINLRSAIPDLQRHVAFFYQQYETADTTGFFDFHITLKRSGGLRRWIKPQVSFLLDEYAPFKPLPYVHAFAMFEWGLNWCIATMAHHYLIVHAAVLEKDGRGIIMPGVPGSGKSTLCAAMSLRGWRLLSDEMALMDPKSLEITPVPRPVSLKNESITVIRNFSSSAEIGPAARDTAKGTVAHLKPTRASVDSAPIACQPGAIVFPKYRAGSDTNLIKSAKTRALMEIQENAFNSHILGKEGFDSARTLIDSYPVYTLEYSRLNEALTIMDQILADTEVVA</sequence>
<gene>
    <name evidence="1" type="ORF">AAY24_04420</name>
</gene>
<dbReference type="InterPro" id="IPR027417">
    <property type="entry name" value="P-loop_NTPase"/>
</dbReference>
<protein>
    <recommendedName>
        <fullName evidence="3">HprK-related kinase A</fullName>
    </recommendedName>
</protein>
<name>A0A0F7K2F2_9GAMM</name>
<evidence type="ECO:0000313" key="2">
    <source>
        <dbReference type="Proteomes" id="UP000034410"/>
    </source>
</evidence>
<dbReference type="InterPro" id="IPR027600">
    <property type="entry name" value="HprK-rel_A"/>
</dbReference>
<dbReference type="NCBIfam" id="TIGR04352">
    <property type="entry name" value="HprK_rel_A"/>
    <property type="match status" value="1"/>
</dbReference>
<dbReference type="Gene3D" id="3.40.50.300">
    <property type="entry name" value="P-loop containing nucleotide triphosphate hydrolases"/>
    <property type="match status" value="1"/>
</dbReference>
<evidence type="ECO:0008006" key="3">
    <source>
        <dbReference type="Google" id="ProtNLM"/>
    </source>
</evidence>
<dbReference type="SUPFAM" id="SSF53795">
    <property type="entry name" value="PEP carboxykinase-like"/>
    <property type="match status" value="1"/>
</dbReference>
<organism evidence="1 2">
    <name type="scientific">Sedimenticola thiotaurini</name>
    <dbReference type="NCBI Taxonomy" id="1543721"/>
    <lineage>
        <taxon>Bacteria</taxon>
        <taxon>Pseudomonadati</taxon>
        <taxon>Pseudomonadota</taxon>
        <taxon>Gammaproteobacteria</taxon>
        <taxon>Chromatiales</taxon>
        <taxon>Sedimenticolaceae</taxon>
        <taxon>Sedimenticola</taxon>
    </lineage>
</organism>
<dbReference type="AlphaFoldDB" id="A0A0F7K2F2"/>
<dbReference type="EMBL" id="CP011412">
    <property type="protein sequence ID" value="AKH22047.1"/>
    <property type="molecule type" value="Genomic_DNA"/>
</dbReference>
<proteinExistence type="predicted"/>
<keyword evidence="2" id="KW-1185">Reference proteome</keyword>
<evidence type="ECO:0000313" key="1">
    <source>
        <dbReference type="EMBL" id="AKH22047.1"/>
    </source>
</evidence>
<dbReference type="KEGG" id="seds:AAY24_04420"/>
<reference evidence="1 2" key="1">
    <citation type="journal article" date="2015" name="Genome Announc.">
        <title>Complete Genome Sequence of Sedimenticola thiotaurini Strain SIP-G1, a Polyphosphate- and Polyhydroxyalkanoate-Accumulating Sulfur-Oxidizing Gammaproteobacterium Isolated from Salt Marsh Sediments.</title>
        <authorList>
            <person name="Flood B.E."/>
            <person name="Jones D.S."/>
            <person name="Bailey J.V."/>
        </authorList>
    </citation>
    <scope>NUCLEOTIDE SEQUENCE [LARGE SCALE GENOMIC DNA]</scope>
    <source>
        <strain evidence="1 2">SIP-G1</strain>
    </source>
</reference>
<dbReference type="Proteomes" id="UP000034410">
    <property type="component" value="Chromosome"/>
</dbReference>
<dbReference type="PATRIC" id="fig|1543721.4.peg.923"/>
<accession>A0A0F7K2F2</accession>